<dbReference type="PANTHER" id="PTHR32401">
    <property type="entry name" value="CONCANAVALIN A-LIKE LECTIN FAMILY PROTEIN"/>
    <property type="match status" value="1"/>
</dbReference>
<comment type="catalytic activity">
    <reaction evidence="4">
        <text>L-seryl-[protein] + ATP = O-phospho-L-seryl-[protein] + ADP + H(+)</text>
        <dbReference type="Rhea" id="RHEA:17989"/>
        <dbReference type="Rhea" id="RHEA-COMP:9863"/>
        <dbReference type="Rhea" id="RHEA-COMP:11604"/>
        <dbReference type="ChEBI" id="CHEBI:15378"/>
        <dbReference type="ChEBI" id="CHEBI:29999"/>
        <dbReference type="ChEBI" id="CHEBI:30616"/>
        <dbReference type="ChEBI" id="CHEBI:83421"/>
        <dbReference type="ChEBI" id="CHEBI:456216"/>
        <dbReference type="EC" id="2.7.11.1"/>
    </reaction>
</comment>
<dbReference type="CDD" id="cd06899">
    <property type="entry name" value="lectin_legume_LecRK_Arcelin_ConA"/>
    <property type="match status" value="1"/>
</dbReference>
<comment type="caution">
    <text evidence="7">The sequence shown here is derived from an EMBL/GenBank/DDBJ whole genome shotgun (WGS) entry which is preliminary data.</text>
</comment>
<organism evidence="7 8">
    <name type="scientific">Thlaspi arvense</name>
    <name type="common">Field penny-cress</name>
    <dbReference type="NCBI Taxonomy" id="13288"/>
    <lineage>
        <taxon>Eukaryota</taxon>
        <taxon>Viridiplantae</taxon>
        <taxon>Streptophyta</taxon>
        <taxon>Embryophyta</taxon>
        <taxon>Tracheophyta</taxon>
        <taxon>Spermatophyta</taxon>
        <taxon>Magnoliopsida</taxon>
        <taxon>eudicotyledons</taxon>
        <taxon>Gunneridae</taxon>
        <taxon>Pentapetalae</taxon>
        <taxon>rosids</taxon>
        <taxon>malvids</taxon>
        <taxon>Brassicales</taxon>
        <taxon>Brassicaceae</taxon>
        <taxon>Thlaspideae</taxon>
        <taxon>Thlaspi</taxon>
    </lineage>
</organism>
<keyword evidence="5" id="KW-1133">Transmembrane helix</keyword>
<proteinExistence type="inferred from homology"/>
<keyword evidence="8" id="KW-1185">Reference proteome</keyword>
<evidence type="ECO:0000313" key="7">
    <source>
        <dbReference type="EMBL" id="CAH2042928.1"/>
    </source>
</evidence>
<dbReference type="InterPro" id="IPR001220">
    <property type="entry name" value="Legume_lectin_dom"/>
</dbReference>
<keyword evidence="2" id="KW-0430">Lectin</keyword>
<dbReference type="EMBL" id="CAJVSB020000230">
    <property type="protein sequence ID" value="CAH2042928.1"/>
    <property type="molecule type" value="Genomic_DNA"/>
</dbReference>
<comment type="similarity">
    <text evidence="1">Belongs to the leguminous lectin family.</text>
</comment>
<feature type="transmembrane region" description="Helical" evidence="5">
    <location>
        <begin position="264"/>
        <end position="287"/>
    </location>
</feature>
<evidence type="ECO:0000256" key="1">
    <source>
        <dbReference type="ARBA" id="ARBA00007606"/>
    </source>
</evidence>
<keyword evidence="5" id="KW-0472">Membrane</keyword>
<evidence type="ECO:0000256" key="5">
    <source>
        <dbReference type="SAM" id="Phobius"/>
    </source>
</evidence>
<dbReference type="Proteomes" id="UP000836841">
    <property type="component" value="Unassembled WGS sequence"/>
</dbReference>
<sequence>VISLSGNQVPNNSFLHDAMNLFLATFLLLSLTRRALSFNFTSFTAGDNRISFEGAAAVDVSHAIELTTSSDTISRATYADPLRLWDKSSGDLTSFATNFSFVIDSQNRSNYGDGLAFFLARPGHGVTRAGRFGLTTDDEMFNSTDHPFVAVEFDTYQNDYDPIGTHVGIDVMSIRSVNNISWWSSVKDGKTNEAWIRYDSGSKNLSAVFTGFKNNTRILQGLSYVVDLREYLPEWVTFGFAATTGSNYAVQLDSVDPKKSRVGLAVWLGVGAGVACGLGLILSAILLRNRKRRHKDRHEIDVGMEEQLERGSGPRKFKYNVLARATANFSEENKLGEGGFGGVYKGF</sequence>
<dbReference type="GO" id="GO:0004674">
    <property type="term" value="F:protein serine/threonine kinase activity"/>
    <property type="evidence" value="ECO:0007669"/>
    <property type="project" value="UniProtKB-EC"/>
</dbReference>
<dbReference type="PANTHER" id="PTHR32401:SF49">
    <property type="entry name" value="OS10G0129200 PROTEIN"/>
    <property type="match status" value="1"/>
</dbReference>
<reference evidence="7 8" key="1">
    <citation type="submission" date="2022-03" db="EMBL/GenBank/DDBJ databases">
        <authorList>
            <person name="Nunn A."/>
            <person name="Chopra R."/>
            <person name="Nunn A."/>
            <person name="Contreras Garrido A."/>
        </authorList>
    </citation>
    <scope>NUCLEOTIDE SEQUENCE [LARGE SCALE GENOMIC DNA]</scope>
</reference>
<dbReference type="Pfam" id="PF00139">
    <property type="entry name" value="Lectin_legB"/>
    <property type="match status" value="1"/>
</dbReference>
<protein>
    <recommendedName>
        <fullName evidence="6">Legume lectin domain-containing protein</fullName>
    </recommendedName>
</protein>
<accession>A0AAU9RHY9</accession>
<feature type="domain" description="Legume lectin" evidence="6">
    <location>
        <begin position="36"/>
        <end position="247"/>
    </location>
</feature>
<evidence type="ECO:0000256" key="3">
    <source>
        <dbReference type="ARBA" id="ARBA00047899"/>
    </source>
</evidence>
<dbReference type="InterPro" id="IPR013320">
    <property type="entry name" value="ConA-like_dom_sf"/>
</dbReference>
<gene>
    <name evidence="7" type="ORF">TAV2_LOCUS4910</name>
</gene>
<evidence type="ECO:0000256" key="4">
    <source>
        <dbReference type="ARBA" id="ARBA00048679"/>
    </source>
</evidence>
<feature type="non-terminal residue" evidence="7">
    <location>
        <position position="1"/>
    </location>
</feature>
<comment type="catalytic activity">
    <reaction evidence="3">
        <text>L-threonyl-[protein] + ATP = O-phospho-L-threonyl-[protein] + ADP + H(+)</text>
        <dbReference type="Rhea" id="RHEA:46608"/>
        <dbReference type="Rhea" id="RHEA-COMP:11060"/>
        <dbReference type="Rhea" id="RHEA-COMP:11605"/>
        <dbReference type="ChEBI" id="CHEBI:15378"/>
        <dbReference type="ChEBI" id="CHEBI:30013"/>
        <dbReference type="ChEBI" id="CHEBI:30616"/>
        <dbReference type="ChEBI" id="CHEBI:61977"/>
        <dbReference type="ChEBI" id="CHEBI:456216"/>
        <dbReference type="EC" id="2.7.11.1"/>
    </reaction>
</comment>
<name>A0AAU9RHY9_THLAR</name>
<dbReference type="PROSITE" id="PS00307">
    <property type="entry name" value="LECTIN_LEGUME_BETA"/>
    <property type="match status" value="1"/>
</dbReference>
<evidence type="ECO:0000313" key="8">
    <source>
        <dbReference type="Proteomes" id="UP000836841"/>
    </source>
</evidence>
<evidence type="ECO:0000259" key="6">
    <source>
        <dbReference type="Pfam" id="PF00139"/>
    </source>
</evidence>
<evidence type="ECO:0000256" key="2">
    <source>
        <dbReference type="ARBA" id="ARBA00022734"/>
    </source>
</evidence>
<dbReference type="Gene3D" id="2.60.120.200">
    <property type="match status" value="1"/>
</dbReference>
<dbReference type="GO" id="GO:0030246">
    <property type="term" value="F:carbohydrate binding"/>
    <property type="evidence" value="ECO:0007669"/>
    <property type="project" value="UniProtKB-KW"/>
</dbReference>
<dbReference type="AlphaFoldDB" id="A0AAU9RHY9"/>
<keyword evidence="5" id="KW-0812">Transmembrane</keyword>
<dbReference type="InterPro" id="IPR019825">
    <property type="entry name" value="Lectin_legB_Mn/Ca_BS"/>
</dbReference>
<dbReference type="SUPFAM" id="SSF49899">
    <property type="entry name" value="Concanavalin A-like lectins/glucanases"/>
    <property type="match status" value="1"/>
</dbReference>
<dbReference type="InterPro" id="IPR050258">
    <property type="entry name" value="Leguminous_Lectin"/>
</dbReference>
<dbReference type="Gene3D" id="3.30.200.20">
    <property type="entry name" value="Phosphorylase Kinase, domain 1"/>
    <property type="match status" value="1"/>
</dbReference>